<dbReference type="InterPro" id="IPR023093">
    <property type="entry name" value="ScpA-like_C"/>
</dbReference>
<gene>
    <name evidence="2" type="ORF">A3H68_02840</name>
</gene>
<dbReference type="PANTHER" id="PTHR33969">
    <property type="entry name" value="SEGREGATION AND CONDENSATION PROTEIN A"/>
    <property type="match status" value="1"/>
</dbReference>
<sequence>MVFEIKTPIFEGPLHLLLSLVEKRQLLINEISLTKVTDEFISYINSSANATTSESAEFILVAATLVLIKSKSLLPAIELTSGESADIEMLEHRLKMLKTVREMAGFLKHHLAGPLIFLANDRPFTPIFSPEEDLKYESLKNAMKELLASLPKKEAVPTAVVQKVVSLQEMIEDLTERVQRGLKMSFRQFSKNHAESKVGLIVSFLALLELVKRGIVSVSQNDTFDDILIETENLGTPNYL</sequence>
<dbReference type="Gene3D" id="6.10.250.2410">
    <property type="match status" value="1"/>
</dbReference>
<evidence type="ECO:0000313" key="2">
    <source>
        <dbReference type="EMBL" id="OHA40964.1"/>
    </source>
</evidence>
<dbReference type="Pfam" id="PF02616">
    <property type="entry name" value="SMC_ScpA"/>
    <property type="match status" value="2"/>
</dbReference>
<organism evidence="2 3">
    <name type="scientific">Candidatus Taylorbacteria bacterium RIFCSPLOWO2_02_FULL_46_40</name>
    <dbReference type="NCBI Taxonomy" id="1802329"/>
    <lineage>
        <taxon>Bacteria</taxon>
        <taxon>Candidatus Tayloriibacteriota</taxon>
    </lineage>
</organism>
<dbReference type="InterPro" id="IPR003768">
    <property type="entry name" value="ScpA"/>
</dbReference>
<evidence type="ECO:0000313" key="3">
    <source>
        <dbReference type="Proteomes" id="UP000176429"/>
    </source>
</evidence>
<dbReference type="EMBL" id="MHSH01000042">
    <property type="protein sequence ID" value="OHA40964.1"/>
    <property type="molecule type" value="Genomic_DNA"/>
</dbReference>
<protein>
    <recommendedName>
        <fullName evidence="1">Segregation and condensation protein A</fullName>
    </recommendedName>
</protein>
<reference evidence="2 3" key="1">
    <citation type="journal article" date="2016" name="Nat. Commun.">
        <title>Thousands of microbial genomes shed light on interconnected biogeochemical processes in an aquifer system.</title>
        <authorList>
            <person name="Anantharaman K."/>
            <person name="Brown C.T."/>
            <person name="Hug L.A."/>
            <person name="Sharon I."/>
            <person name="Castelle C.J."/>
            <person name="Probst A.J."/>
            <person name="Thomas B.C."/>
            <person name="Singh A."/>
            <person name="Wilkins M.J."/>
            <person name="Karaoz U."/>
            <person name="Brodie E.L."/>
            <person name="Williams K.H."/>
            <person name="Hubbard S.S."/>
            <person name="Banfield J.F."/>
        </authorList>
    </citation>
    <scope>NUCLEOTIDE SEQUENCE [LARGE SCALE GENOMIC DNA]</scope>
</reference>
<name>A0A1G2NY12_9BACT</name>
<proteinExistence type="predicted"/>
<accession>A0A1G2NY12</accession>
<comment type="caution">
    <text evidence="2">The sequence shown here is derived from an EMBL/GenBank/DDBJ whole genome shotgun (WGS) entry which is preliminary data.</text>
</comment>
<dbReference type="AlphaFoldDB" id="A0A1G2NY12"/>
<dbReference type="Gene3D" id="1.10.10.580">
    <property type="entry name" value="Structural maintenance of chromosome 1. Chain E"/>
    <property type="match status" value="1"/>
</dbReference>
<dbReference type="PANTHER" id="PTHR33969:SF2">
    <property type="entry name" value="SEGREGATION AND CONDENSATION PROTEIN A"/>
    <property type="match status" value="1"/>
</dbReference>
<evidence type="ECO:0000256" key="1">
    <source>
        <dbReference type="ARBA" id="ARBA00044777"/>
    </source>
</evidence>
<dbReference type="Proteomes" id="UP000176429">
    <property type="component" value="Unassembled WGS sequence"/>
</dbReference>